<keyword evidence="3" id="KW-1185">Reference proteome</keyword>
<gene>
    <name evidence="2" type="ORF">MTBPR1_80178</name>
</gene>
<dbReference type="STRING" id="1867952.MTBPR1_80178"/>
<evidence type="ECO:0000313" key="2">
    <source>
        <dbReference type="EMBL" id="SCA58124.1"/>
    </source>
</evidence>
<keyword evidence="1" id="KW-0472">Membrane</keyword>
<keyword evidence="1" id="KW-1133">Transmembrane helix</keyword>
<protein>
    <submittedName>
        <fullName evidence="2">Uncharacterized protein</fullName>
    </submittedName>
</protein>
<keyword evidence="1" id="KW-0812">Transmembrane</keyword>
<feature type="transmembrane region" description="Helical" evidence="1">
    <location>
        <begin position="7"/>
        <end position="24"/>
    </location>
</feature>
<name>A0A1C3RLG9_9PROT</name>
<evidence type="ECO:0000256" key="1">
    <source>
        <dbReference type="SAM" id="Phobius"/>
    </source>
</evidence>
<organism evidence="2 3">
    <name type="scientific">Candidatus Terasakiella magnetica</name>
    <dbReference type="NCBI Taxonomy" id="1867952"/>
    <lineage>
        <taxon>Bacteria</taxon>
        <taxon>Pseudomonadati</taxon>
        <taxon>Pseudomonadota</taxon>
        <taxon>Alphaproteobacteria</taxon>
        <taxon>Rhodospirillales</taxon>
        <taxon>Terasakiellaceae</taxon>
        <taxon>Terasakiella</taxon>
    </lineage>
</organism>
<dbReference type="Proteomes" id="UP000231658">
    <property type="component" value="Unassembled WGS sequence"/>
</dbReference>
<evidence type="ECO:0000313" key="3">
    <source>
        <dbReference type="Proteomes" id="UP000231658"/>
    </source>
</evidence>
<accession>A0A1C3RLG9</accession>
<reference evidence="2 3" key="1">
    <citation type="submission" date="2016-07" db="EMBL/GenBank/DDBJ databases">
        <authorList>
            <person name="Lefevre C.T."/>
        </authorList>
    </citation>
    <scope>NUCLEOTIDE SEQUENCE [LARGE SCALE GENOMIC DNA]</scope>
    <source>
        <strain evidence="2">PR1</strain>
    </source>
</reference>
<proteinExistence type="predicted"/>
<dbReference type="AlphaFoldDB" id="A0A1C3RLG9"/>
<dbReference type="EMBL" id="FLYE01000047">
    <property type="protein sequence ID" value="SCA58124.1"/>
    <property type="molecule type" value="Genomic_DNA"/>
</dbReference>
<sequence>MPDNMDMSINYTSLVIIIIYNNIIM</sequence>